<dbReference type="InterPro" id="IPR010995">
    <property type="entry name" value="DNA_repair_Rad51/TF_NusA_a-hlx"/>
</dbReference>
<dbReference type="SUPFAM" id="SSF47794">
    <property type="entry name" value="Rad51 N-terminal domain-like"/>
    <property type="match status" value="1"/>
</dbReference>
<evidence type="ECO:0000313" key="1">
    <source>
        <dbReference type="EMBL" id="QNV37438.1"/>
    </source>
</evidence>
<proteinExistence type="predicted"/>
<organism evidence="1 2">
    <name type="scientific">Rothia terrae</name>
    <dbReference type="NCBI Taxonomy" id="396015"/>
    <lineage>
        <taxon>Bacteria</taxon>
        <taxon>Bacillati</taxon>
        <taxon>Actinomycetota</taxon>
        <taxon>Actinomycetes</taxon>
        <taxon>Micrococcales</taxon>
        <taxon>Micrococcaceae</taxon>
        <taxon>Rothia</taxon>
    </lineage>
</organism>
<gene>
    <name evidence="1" type="ORF">IDM49_09445</name>
</gene>
<name>A0A7H2BCP2_9MICC</name>
<accession>A0A7H2BCP2</accession>
<dbReference type="Pfam" id="PF14520">
    <property type="entry name" value="HHH_5"/>
    <property type="match status" value="1"/>
</dbReference>
<keyword evidence="2" id="KW-1185">Reference proteome</keyword>
<sequence length="196" mass="21520">MQAFHRVVATIDTEERKHLIGGMRGDMAALKEERARLTLRDVPVDKLRELTQGSVRTAPLAKAGIATVNDVLSHDVHSLTQVPGVGESTAAQIIAVAHRLLDESMSYEKEAVGEVRTPDAERMLVALHRLRDIDATFSDSDLLARLRSYQPLLAQPVPASSPFYVAYSDDTDDLQQFVDDLAWCEANQNLSVAGAQ</sequence>
<protein>
    <recommendedName>
        <fullName evidence="3">Helix-hairpin-helix domain-containing protein</fullName>
    </recommendedName>
</protein>
<dbReference type="AlphaFoldDB" id="A0A7H2BCP2"/>
<dbReference type="EMBL" id="CP061539">
    <property type="protein sequence ID" value="QNV37438.1"/>
    <property type="molecule type" value="Genomic_DNA"/>
</dbReference>
<dbReference type="RefSeq" id="WP_190724328.1">
    <property type="nucleotide sequence ID" value="NZ_CP061539.1"/>
</dbReference>
<evidence type="ECO:0000313" key="2">
    <source>
        <dbReference type="Proteomes" id="UP000516404"/>
    </source>
</evidence>
<dbReference type="KEGG" id="rter:IDM49_09445"/>
<dbReference type="Proteomes" id="UP000516404">
    <property type="component" value="Chromosome"/>
</dbReference>
<evidence type="ECO:0008006" key="3">
    <source>
        <dbReference type="Google" id="ProtNLM"/>
    </source>
</evidence>
<dbReference type="Gene3D" id="1.10.150.20">
    <property type="entry name" value="5' to 3' exonuclease, C-terminal subdomain"/>
    <property type="match status" value="1"/>
</dbReference>
<dbReference type="GeneID" id="96624463"/>
<dbReference type="GO" id="GO:0000166">
    <property type="term" value="F:nucleotide binding"/>
    <property type="evidence" value="ECO:0007669"/>
    <property type="project" value="InterPro"/>
</dbReference>
<reference evidence="1 2" key="1">
    <citation type="submission" date="2020-09" db="EMBL/GenBank/DDBJ databases">
        <title>Investigation of environmental microbes.</title>
        <authorList>
            <person name="Ou Y."/>
            <person name="Kang Q."/>
        </authorList>
    </citation>
    <scope>NUCLEOTIDE SEQUENCE [LARGE SCALE GENOMIC DNA]</scope>
    <source>
        <strain evidence="1 2">KJZ-14</strain>
    </source>
</reference>